<reference evidence="8" key="1">
    <citation type="submission" date="2023-10" db="EMBL/GenBank/DDBJ databases">
        <authorList>
            <person name="Chen Y."/>
            <person name="Shah S."/>
            <person name="Dougan E. K."/>
            <person name="Thang M."/>
            <person name="Chan C."/>
        </authorList>
    </citation>
    <scope>NUCLEOTIDE SEQUENCE [LARGE SCALE GENOMIC DNA]</scope>
</reference>
<keyword evidence="2 6" id="KW-0812">Transmembrane</keyword>
<dbReference type="Gene3D" id="1.10.238.10">
    <property type="entry name" value="EF-hand"/>
    <property type="match status" value="1"/>
</dbReference>
<feature type="transmembrane region" description="Helical" evidence="6">
    <location>
        <begin position="324"/>
        <end position="352"/>
    </location>
</feature>
<evidence type="ECO:0000313" key="9">
    <source>
        <dbReference type="Proteomes" id="UP001189429"/>
    </source>
</evidence>
<dbReference type="InterPro" id="IPR011992">
    <property type="entry name" value="EF-hand-dom_pair"/>
</dbReference>
<protein>
    <recommendedName>
        <fullName evidence="7">EF-hand domain-containing protein</fullName>
    </recommendedName>
</protein>
<comment type="subcellular location">
    <subcellularLocation>
        <location evidence="1">Membrane</location>
        <topology evidence="1">Multi-pass membrane protein</topology>
    </subcellularLocation>
</comment>
<dbReference type="PANTHER" id="PTHR10037:SF62">
    <property type="entry name" value="SODIUM CHANNEL PROTEIN 60E"/>
    <property type="match status" value="1"/>
</dbReference>
<keyword evidence="3 6" id="KW-1133">Transmembrane helix</keyword>
<dbReference type="Gene3D" id="1.10.287.70">
    <property type="match status" value="1"/>
</dbReference>
<feature type="transmembrane region" description="Helical" evidence="6">
    <location>
        <begin position="206"/>
        <end position="224"/>
    </location>
</feature>
<dbReference type="InterPro" id="IPR005821">
    <property type="entry name" value="Ion_trans_dom"/>
</dbReference>
<proteinExistence type="predicted"/>
<evidence type="ECO:0000259" key="7">
    <source>
        <dbReference type="PROSITE" id="PS50222"/>
    </source>
</evidence>
<dbReference type="PANTHER" id="PTHR10037">
    <property type="entry name" value="VOLTAGE-GATED CATION CHANNEL CALCIUM AND SODIUM"/>
    <property type="match status" value="1"/>
</dbReference>
<dbReference type="Pfam" id="PF00520">
    <property type="entry name" value="Ion_trans"/>
    <property type="match status" value="1"/>
</dbReference>
<dbReference type="InterPro" id="IPR002048">
    <property type="entry name" value="EF_hand_dom"/>
</dbReference>
<feature type="compositionally biased region" description="Gly residues" evidence="5">
    <location>
        <begin position="63"/>
        <end position="75"/>
    </location>
</feature>
<feature type="compositionally biased region" description="Polar residues" evidence="5">
    <location>
        <begin position="149"/>
        <end position="158"/>
    </location>
</feature>
<dbReference type="Gene3D" id="1.20.120.350">
    <property type="entry name" value="Voltage-gated potassium channels. Chain C"/>
    <property type="match status" value="1"/>
</dbReference>
<dbReference type="SUPFAM" id="SSF81324">
    <property type="entry name" value="Voltage-gated potassium channels"/>
    <property type="match status" value="1"/>
</dbReference>
<dbReference type="Proteomes" id="UP001189429">
    <property type="component" value="Unassembled WGS sequence"/>
</dbReference>
<gene>
    <name evidence="8" type="ORF">PCOR1329_LOCUS12931</name>
</gene>
<keyword evidence="4 6" id="KW-0472">Membrane</keyword>
<organism evidence="8 9">
    <name type="scientific">Prorocentrum cordatum</name>
    <dbReference type="NCBI Taxonomy" id="2364126"/>
    <lineage>
        <taxon>Eukaryota</taxon>
        <taxon>Sar</taxon>
        <taxon>Alveolata</taxon>
        <taxon>Dinophyceae</taxon>
        <taxon>Prorocentrales</taxon>
        <taxon>Prorocentraceae</taxon>
        <taxon>Prorocentrum</taxon>
    </lineage>
</organism>
<evidence type="ECO:0000313" key="8">
    <source>
        <dbReference type="EMBL" id="CAK0806854.1"/>
    </source>
</evidence>
<dbReference type="InterPro" id="IPR043203">
    <property type="entry name" value="VGCC_Ca_Na"/>
</dbReference>
<evidence type="ECO:0000256" key="4">
    <source>
        <dbReference type="ARBA" id="ARBA00023136"/>
    </source>
</evidence>
<dbReference type="InterPro" id="IPR027359">
    <property type="entry name" value="Volt_channel_dom_sf"/>
</dbReference>
<feature type="transmembrane region" description="Helical" evidence="6">
    <location>
        <begin position="245"/>
        <end position="267"/>
    </location>
</feature>
<comment type="caution">
    <text evidence="8">The sequence shown here is derived from an EMBL/GenBank/DDBJ whole genome shotgun (WGS) entry which is preliminary data.</text>
</comment>
<dbReference type="SUPFAM" id="SSF47473">
    <property type="entry name" value="EF-hand"/>
    <property type="match status" value="1"/>
</dbReference>
<evidence type="ECO:0000256" key="6">
    <source>
        <dbReference type="SAM" id="Phobius"/>
    </source>
</evidence>
<feature type="region of interest" description="Disordered" evidence="5">
    <location>
        <begin position="57"/>
        <end position="160"/>
    </location>
</feature>
<accession>A0ABN9QL89</accession>
<name>A0ABN9QL89_9DINO</name>
<evidence type="ECO:0000256" key="2">
    <source>
        <dbReference type="ARBA" id="ARBA00022692"/>
    </source>
</evidence>
<feature type="transmembrane region" description="Helical" evidence="6">
    <location>
        <begin position="413"/>
        <end position="438"/>
    </location>
</feature>
<feature type="domain" description="EF-hand" evidence="7">
    <location>
        <begin position="462"/>
        <end position="497"/>
    </location>
</feature>
<evidence type="ECO:0000256" key="5">
    <source>
        <dbReference type="SAM" id="MobiDB-lite"/>
    </source>
</evidence>
<dbReference type="EMBL" id="CAUYUJ010003792">
    <property type="protein sequence ID" value="CAK0806854.1"/>
    <property type="molecule type" value="Genomic_DNA"/>
</dbReference>
<evidence type="ECO:0000256" key="3">
    <source>
        <dbReference type="ARBA" id="ARBA00022989"/>
    </source>
</evidence>
<dbReference type="PROSITE" id="PS50222">
    <property type="entry name" value="EF_HAND_2"/>
    <property type="match status" value="1"/>
</dbReference>
<feature type="transmembrane region" description="Helical" evidence="6">
    <location>
        <begin position="279"/>
        <end position="303"/>
    </location>
</feature>
<feature type="compositionally biased region" description="Polar residues" evidence="5">
    <location>
        <begin position="109"/>
        <end position="123"/>
    </location>
</feature>
<evidence type="ECO:0000256" key="1">
    <source>
        <dbReference type="ARBA" id="ARBA00004141"/>
    </source>
</evidence>
<sequence>MSSRNKIQGGKAADARAAISEPFADVVRSVVRGELEDCLGGPLRELLRTELAAALQGSAPSGTAGGPPAGGGGGDSTAPPARGGAELPTGSPATADCRVPSRCGAEAVVQTTDSDGDGQQSPQARGAEREESHGALMLSSLKRPPARPSLNSSNSSLGTDVDANLSELRRKIISKARALLERLRRRAWWLDEEPQRSGRLAQFVDGPGFELLMGAVIVLNLWLMGHDANVKIRDPADRSMLAADVVFVVIYCSEVALKLAVHRVWYFTGAHYKMNALDVFVIVSECAALVLGAALRLSFMKVFRFLKLAKVIKAFRLMDKLRYLHAFMTCIQGSFTSFMWSVVMLFSVYWVFALLFMQVITTHIDITGEALDDTAFGELFGSVDRSVKTLFMVTTGGDDWISTYEVIEETGPIGSFVFLAFIAFVNLNLLNIILGIFVDSAMKVLSPDSYTLAREYVRRERKHTAELHSLCKAVDTDRSGKLTQEQFMLGLTKKRLPKLLIMMGLQEHHILEFFQSLAKRDGGQVDITEFVEGCMLLKGTSTNFDLHKLRAETQVAHNKIIHLLQGN</sequence>
<keyword evidence="9" id="KW-1185">Reference proteome</keyword>